<dbReference type="EMBL" id="SRLE01000005">
    <property type="protein sequence ID" value="TGD74779.1"/>
    <property type="molecule type" value="Genomic_DNA"/>
</dbReference>
<dbReference type="Proteomes" id="UP000298050">
    <property type="component" value="Unassembled WGS sequence"/>
</dbReference>
<dbReference type="InterPro" id="IPR039422">
    <property type="entry name" value="MarR/SlyA-like"/>
</dbReference>
<keyword evidence="3" id="KW-1185">Reference proteome</keyword>
<feature type="domain" description="HTH marR-type" evidence="1">
    <location>
        <begin position="33"/>
        <end position="166"/>
    </location>
</feature>
<accession>A0A4Z0M5K7</accession>
<name>A0A4Z0M5K7_9GAMM</name>
<evidence type="ECO:0000313" key="2">
    <source>
        <dbReference type="EMBL" id="TGD74779.1"/>
    </source>
</evidence>
<dbReference type="InterPro" id="IPR000835">
    <property type="entry name" value="HTH_MarR-typ"/>
</dbReference>
<sequence length="166" mass="17778">MGSRNPGQHRQLTIYLRTQLLCKDKIVTPKSHSYTIVVDNALLAARLGKKLSGKLSPHGISLSEYLVLQCLAATPDAALPRIALAEHLGMSASGVTRMLAPLQKIGLVESERNPRDARQSLVCLSAAGKRVFGEAQPGFADACEDLLAPLSASQQERLAQLLGKVV</sequence>
<dbReference type="GO" id="GO:0003700">
    <property type="term" value="F:DNA-binding transcription factor activity"/>
    <property type="evidence" value="ECO:0007669"/>
    <property type="project" value="InterPro"/>
</dbReference>
<proteinExistence type="predicted"/>
<dbReference type="Pfam" id="PF01047">
    <property type="entry name" value="MarR"/>
    <property type="match status" value="1"/>
</dbReference>
<organism evidence="2 3">
    <name type="scientific">Mangrovimicrobium sediminis</name>
    <dbReference type="NCBI Taxonomy" id="2562682"/>
    <lineage>
        <taxon>Bacteria</taxon>
        <taxon>Pseudomonadati</taxon>
        <taxon>Pseudomonadota</taxon>
        <taxon>Gammaproteobacteria</taxon>
        <taxon>Cellvibrionales</taxon>
        <taxon>Halieaceae</taxon>
        <taxon>Mangrovimicrobium</taxon>
    </lineage>
</organism>
<dbReference type="AlphaFoldDB" id="A0A4Z0M5K7"/>
<dbReference type="SMART" id="SM00347">
    <property type="entry name" value="HTH_MARR"/>
    <property type="match status" value="1"/>
</dbReference>
<dbReference type="PANTHER" id="PTHR33164:SF43">
    <property type="entry name" value="HTH-TYPE TRANSCRIPTIONAL REPRESSOR YETL"/>
    <property type="match status" value="1"/>
</dbReference>
<dbReference type="PRINTS" id="PR00598">
    <property type="entry name" value="HTHMARR"/>
</dbReference>
<dbReference type="InterPro" id="IPR036388">
    <property type="entry name" value="WH-like_DNA-bd_sf"/>
</dbReference>
<dbReference type="SUPFAM" id="SSF46785">
    <property type="entry name" value="Winged helix' DNA-binding domain"/>
    <property type="match status" value="1"/>
</dbReference>
<evidence type="ECO:0000313" key="3">
    <source>
        <dbReference type="Proteomes" id="UP000298050"/>
    </source>
</evidence>
<comment type="caution">
    <text evidence="2">The sequence shown here is derived from an EMBL/GenBank/DDBJ whole genome shotgun (WGS) entry which is preliminary data.</text>
</comment>
<reference evidence="2 3" key="1">
    <citation type="submission" date="2019-04" db="EMBL/GenBank/DDBJ databases">
        <title>Taxonomy of novel Haliea sp. from mangrove soil of West Coast of India.</title>
        <authorList>
            <person name="Verma A."/>
            <person name="Kumar P."/>
            <person name="Krishnamurthi S."/>
        </authorList>
    </citation>
    <scope>NUCLEOTIDE SEQUENCE [LARGE SCALE GENOMIC DNA]</scope>
    <source>
        <strain evidence="2 3">SAOS-164</strain>
    </source>
</reference>
<dbReference type="PANTHER" id="PTHR33164">
    <property type="entry name" value="TRANSCRIPTIONAL REGULATOR, MARR FAMILY"/>
    <property type="match status" value="1"/>
</dbReference>
<dbReference type="GO" id="GO:0006950">
    <property type="term" value="P:response to stress"/>
    <property type="evidence" value="ECO:0007669"/>
    <property type="project" value="TreeGrafter"/>
</dbReference>
<protein>
    <submittedName>
        <fullName evidence="2">MarR family transcriptional regulator</fullName>
    </submittedName>
</protein>
<dbReference type="Gene3D" id="1.10.10.10">
    <property type="entry name" value="Winged helix-like DNA-binding domain superfamily/Winged helix DNA-binding domain"/>
    <property type="match status" value="1"/>
</dbReference>
<dbReference type="OrthoDB" id="5295456at2"/>
<evidence type="ECO:0000259" key="1">
    <source>
        <dbReference type="PROSITE" id="PS50995"/>
    </source>
</evidence>
<gene>
    <name evidence="2" type="ORF">E4634_06150</name>
</gene>
<dbReference type="PROSITE" id="PS50995">
    <property type="entry name" value="HTH_MARR_2"/>
    <property type="match status" value="1"/>
</dbReference>
<dbReference type="InterPro" id="IPR036390">
    <property type="entry name" value="WH_DNA-bd_sf"/>
</dbReference>